<dbReference type="SUPFAM" id="SSF52172">
    <property type="entry name" value="CheY-like"/>
    <property type="match status" value="1"/>
</dbReference>
<evidence type="ECO:0000313" key="1">
    <source>
        <dbReference type="EMBL" id="RXK60663.1"/>
    </source>
</evidence>
<dbReference type="CDD" id="cd00156">
    <property type="entry name" value="REC"/>
    <property type="match status" value="1"/>
</dbReference>
<dbReference type="InterPro" id="IPR011006">
    <property type="entry name" value="CheY-like_superfamily"/>
</dbReference>
<proteinExistence type="predicted"/>
<reference evidence="1 2" key="1">
    <citation type="submission" date="2019-01" db="EMBL/GenBank/DDBJ databases">
        <title>Lacibacter sp. strain TTM-7.</title>
        <authorList>
            <person name="Chen W.-M."/>
        </authorList>
    </citation>
    <scope>NUCLEOTIDE SEQUENCE [LARGE SCALE GENOMIC DNA]</scope>
    <source>
        <strain evidence="1 2">TTM-7</strain>
    </source>
</reference>
<dbReference type="RefSeq" id="WP_129130624.1">
    <property type="nucleotide sequence ID" value="NZ_SDHW01000002.1"/>
</dbReference>
<organism evidence="1 2">
    <name type="scientific">Lacibacter luteus</name>
    <dbReference type="NCBI Taxonomy" id="2508719"/>
    <lineage>
        <taxon>Bacteria</taxon>
        <taxon>Pseudomonadati</taxon>
        <taxon>Bacteroidota</taxon>
        <taxon>Chitinophagia</taxon>
        <taxon>Chitinophagales</taxon>
        <taxon>Chitinophagaceae</taxon>
        <taxon>Lacibacter</taxon>
    </lineage>
</organism>
<dbReference type="Proteomes" id="UP000290204">
    <property type="component" value="Unassembled WGS sequence"/>
</dbReference>
<protein>
    <submittedName>
        <fullName evidence="1">Response regulator</fullName>
    </submittedName>
</protein>
<dbReference type="OrthoDB" id="7284229at2"/>
<sequence length="309" mass="35533">MKLDYNILWFEDIKSSFEAKKLIVKEIVEEFGFNFSEPRNEIDGRNIEAIDYEKYDLLLVDLNLAGTKGPALIDKIRHNEGVYTEVIFYSSDGEKAVRNVLKEYEIDGAYCAGRENDDFEEKVQKVIKTTIKKVQDINNMRGLIMAETSDIDHTMLSIINTVISTNSFGIKDSLTQKIFENVQSKVSSKKDDFDRFLRNNRIENVIKDNIMFDTSQKILAIQFIIDSIDHEITHPHKGNQFSTSYSELKQKRDLLAHVVEVYEDGIKKLKSGNRELEFTDEFCVDVRVKIKGHSTNLGQILSLVVQTNS</sequence>
<keyword evidence="2" id="KW-1185">Reference proteome</keyword>
<comment type="caution">
    <text evidence="1">The sequence shown here is derived from an EMBL/GenBank/DDBJ whole genome shotgun (WGS) entry which is preliminary data.</text>
</comment>
<evidence type="ECO:0000313" key="2">
    <source>
        <dbReference type="Proteomes" id="UP000290204"/>
    </source>
</evidence>
<name>A0A4Q1CJC7_9BACT</name>
<accession>A0A4Q1CJC7</accession>
<dbReference type="Gene3D" id="3.40.50.2300">
    <property type="match status" value="1"/>
</dbReference>
<dbReference type="AlphaFoldDB" id="A0A4Q1CJC7"/>
<gene>
    <name evidence="1" type="ORF">ESA94_09370</name>
</gene>
<dbReference type="EMBL" id="SDHW01000002">
    <property type="protein sequence ID" value="RXK60663.1"/>
    <property type="molecule type" value="Genomic_DNA"/>
</dbReference>